<dbReference type="PANTHER" id="PTHR31596">
    <property type="entry name" value="T-CELL ACTIVATION INHIBITOR, MITOCHONDRIAL"/>
    <property type="match status" value="1"/>
</dbReference>
<sequence length="603" mass="70343">MIRGLYKSFSKPSLSIGSFTNEKSKSFLKIAVSQTSRNYCTKSEDKPKLRHILKKFYLMIHPDTLTEHPHEKNVNSHNMKVFMSVFDQYKKRPTADPNIKPVVHNLSFYVPEEKLAGGEAPKTSKDRKFKVVDVELIQNSNNPNHIPNQIRLLFEKCKLPTNFITEIETIDNVKQPSINGSLREFLLDNKHYVSQKLVISEKQKSELDTMVRKIKRELKVNVQMTTDPLDSSFTYQENYHALLHFQDVIKQWKEKVEQEAKDGSELVTSGKLKYDLNHTEVNFTSSDPICYFDRSSPETWVEYLNCLNLSVLNQEVLEEKKEMEIKTKQFTKERVEFYTHIPVLEKILKCRSLRYVEHDDPSEDPKLYLNPMEQMTQVLNLTSMLMKNKSELENLMKTRFKKYKFGINISIVPNLHKNKFCIDIDGTLKINPNVTFNEFCDILENQHKNAFEHSKLADKYESIRDYAKVRMGLRHLTCLSSFAYNHGSQKVFDAYQKLYDSADRLRDIGLSGFILIIGDYYSVSKSGEIVLKYDFNTEDLIKQLSASSKDVEYEEVIENNINNNNNNNNNNNQKEKDINIDLTNISSVLEQYENQNKSFNKTL</sequence>
<organism evidence="2 3">
    <name type="scientific">Dictyostelium firmibasis</name>
    <dbReference type="NCBI Taxonomy" id="79012"/>
    <lineage>
        <taxon>Eukaryota</taxon>
        <taxon>Amoebozoa</taxon>
        <taxon>Evosea</taxon>
        <taxon>Eumycetozoa</taxon>
        <taxon>Dictyostelia</taxon>
        <taxon>Dictyosteliales</taxon>
        <taxon>Dictyosteliaceae</taxon>
        <taxon>Dictyostelium</taxon>
    </lineage>
</organism>
<accession>A0AAN7TZG4</accession>
<dbReference type="PANTHER" id="PTHR31596:SF1">
    <property type="entry name" value="T-CELL ACTIVATION INHIBITOR, MITOCHONDRIAL"/>
    <property type="match status" value="1"/>
</dbReference>
<dbReference type="InterPro" id="IPR028031">
    <property type="entry name" value="DUF4460"/>
</dbReference>
<reference evidence="2 3" key="1">
    <citation type="submission" date="2023-11" db="EMBL/GenBank/DDBJ databases">
        <title>Dfirmibasis_genome.</title>
        <authorList>
            <person name="Edelbroek B."/>
            <person name="Kjellin J."/>
            <person name="Jerlstrom-Hultqvist J."/>
            <person name="Soderbom F."/>
        </authorList>
    </citation>
    <scope>NUCLEOTIDE SEQUENCE [LARGE SCALE GENOMIC DNA]</scope>
    <source>
        <strain evidence="2 3">TNS-C-14</strain>
    </source>
</reference>
<dbReference type="AlphaFoldDB" id="A0AAN7TZG4"/>
<dbReference type="InterPro" id="IPR027986">
    <property type="entry name" value="TCAIM"/>
</dbReference>
<evidence type="ECO:0000313" key="3">
    <source>
        <dbReference type="Proteomes" id="UP001344447"/>
    </source>
</evidence>
<proteinExistence type="predicted"/>
<dbReference type="Pfam" id="PF14687">
    <property type="entry name" value="DUF4460"/>
    <property type="match status" value="1"/>
</dbReference>
<comment type="caution">
    <text evidence="2">The sequence shown here is derived from an EMBL/GenBank/DDBJ whole genome shotgun (WGS) entry which is preliminary data.</text>
</comment>
<dbReference type="EMBL" id="JAVFKY010000001">
    <property type="protein sequence ID" value="KAK5582834.1"/>
    <property type="molecule type" value="Genomic_DNA"/>
</dbReference>
<evidence type="ECO:0000313" key="2">
    <source>
        <dbReference type="EMBL" id="KAK5582834.1"/>
    </source>
</evidence>
<name>A0AAN7TZG4_9MYCE</name>
<keyword evidence="3" id="KW-1185">Reference proteome</keyword>
<feature type="domain" description="DUF4460" evidence="1">
    <location>
        <begin position="42"/>
        <end position="159"/>
    </location>
</feature>
<dbReference type="Proteomes" id="UP001344447">
    <property type="component" value="Unassembled WGS sequence"/>
</dbReference>
<gene>
    <name evidence="2" type="ORF">RB653_004422</name>
</gene>
<dbReference type="GO" id="GO:0005739">
    <property type="term" value="C:mitochondrion"/>
    <property type="evidence" value="ECO:0007669"/>
    <property type="project" value="TreeGrafter"/>
</dbReference>
<protein>
    <recommendedName>
        <fullName evidence="1">DUF4460 domain-containing protein</fullName>
    </recommendedName>
</protein>
<evidence type="ECO:0000259" key="1">
    <source>
        <dbReference type="Pfam" id="PF14687"/>
    </source>
</evidence>